<evidence type="ECO:0000313" key="2">
    <source>
        <dbReference type="EMBL" id="RMH88692.1"/>
    </source>
</evidence>
<dbReference type="Proteomes" id="UP000275012">
    <property type="component" value="Unassembled WGS sequence"/>
</dbReference>
<dbReference type="PROSITE" id="PS51257">
    <property type="entry name" value="PROKAR_LIPOPROTEIN"/>
    <property type="match status" value="1"/>
</dbReference>
<evidence type="ECO:0000256" key="1">
    <source>
        <dbReference type="SAM" id="SignalP"/>
    </source>
</evidence>
<dbReference type="AlphaFoldDB" id="A0A3M2HP48"/>
<keyword evidence="1" id="KW-0732">Signal</keyword>
<protein>
    <submittedName>
        <fullName evidence="2">Uncharacterized protein</fullName>
    </submittedName>
</protein>
<evidence type="ECO:0000313" key="3">
    <source>
        <dbReference type="Proteomes" id="UP000275012"/>
    </source>
</evidence>
<accession>A0A3M2HP48</accession>
<name>A0A3M2HP48_9GAMM</name>
<gene>
    <name evidence="2" type="ORF">EBB59_11475</name>
</gene>
<feature type="chain" id="PRO_5018212851" evidence="1">
    <location>
        <begin position="18"/>
        <end position="152"/>
    </location>
</feature>
<keyword evidence="3" id="KW-1185">Reference proteome</keyword>
<feature type="signal peptide" evidence="1">
    <location>
        <begin position="1"/>
        <end position="17"/>
    </location>
</feature>
<sequence length="152" mass="16267">MWRNLFIAVALSSGLLAGCKPAGDAPRRQNETKPEAFSITEILIQPATSAEGVMRPQTVDAPIVVLIRNTGSAGERQLQAKLIDIGQGKPVGARTLTYTARTPSENTLTFKPRPAWGEGRHLLEVTLDGKLVASRDIDVFSVADAESMGAAR</sequence>
<organism evidence="2 3">
    <name type="scientific">Solilutibacter pythonis</name>
    <dbReference type="NCBI Taxonomy" id="2483112"/>
    <lineage>
        <taxon>Bacteria</taxon>
        <taxon>Pseudomonadati</taxon>
        <taxon>Pseudomonadota</taxon>
        <taxon>Gammaproteobacteria</taxon>
        <taxon>Lysobacterales</taxon>
        <taxon>Lysobacteraceae</taxon>
        <taxon>Solilutibacter</taxon>
    </lineage>
</organism>
<comment type="caution">
    <text evidence="2">The sequence shown here is derived from an EMBL/GenBank/DDBJ whole genome shotgun (WGS) entry which is preliminary data.</text>
</comment>
<dbReference type="EMBL" id="RFLY01000018">
    <property type="protein sequence ID" value="RMH88692.1"/>
    <property type="molecule type" value="Genomic_DNA"/>
</dbReference>
<proteinExistence type="predicted"/>
<reference evidence="2 3" key="1">
    <citation type="submission" date="2018-10" db="EMBL/GenBank/DDBJ databases">
        <title>Proposal of Lysobacter pythonis sp. nov. isolated from royal pythons (Python regius).</title>
        <authorList>
            <person name="Hans-Juergen B."/>
            <person name="Huptas C."/>
            <person name="Sandra B."/>
            <person name="Igor L."/>
            <person name="Joachim S."/>
            <person name="Siegfried S."/>
            <person name="Mareike W."/>
            <person name="Peter K."/>
        </authorList>
    </citation>
    <scope>NUCLEOTIDE SEQUENCE [LARGE SCALE GENOMIC DNA]</scope>
    <source>
        <strain evidence="2 3">4284/11</strain>
    </source>
</reference>